<organism evidence="1 2">
    <name type="scientific">Spirosoma liriopis</name>
    <dbReference type="NCBI Taxonomy" id="2937440"/>
    <lineage>
        <taxon>Bacteria</taxon>
        <taxon>Pseudomonadati</taxon>
        <taxon>Bacteroidota</taxon>
        <taxon>Cytophagia</taxon>
        <taxon>Cytophagales</taxon>
        <taxon>Cytophagaceae</taxon>
        <taxon>Spirosoma</taxon>
    </lineage>
</organism>
<evidence type="ECO:0000313" key="2">
    <source>
        <dbReference type="Proteomes" id="UP001202180"/>
    </source>
</evidence>
<sequence length="172" mass="19064">MHYLLSLAVFILLMSSCRRDDDPVAANLKSSIGTYEVTRLTQYVNGQKTFDGYLPFLMPDSTTITHRIGISMANPQPDGTVKASILRNVYRQGARGFLVNKIANIGGLNIIAKRANQTNDIVGFYRDGASAFGYYGPQTQNLAFDIVEPDSLNQLVRYVFEAKKVSATANRF</sequence>
<proteinExistence type="predicted"/>
<dbReference type="EMBL" id="JALPRF010000002">
    <property type="protein sequence ID" value="MCK8492097.1"/>
    <property type="molecule type" value="Genomic_DNA"/>
</dbReference>
<reference evidence="1 2" key="1">
    <citation type="submission" date="2022-04" db="EMBL/GenBank/DDBJ databases">
        <title>Spirosoma sp. strain RP8 genome sequencing and assembly.</title>
        <authorList>
            <person name="Jung Y."/>
        </authorList>
    </citation>
    <scope>NUCLEOTIDE SEQUENCE [LARGE SCALE GENOMIC DNA]</scope>
    <source>
        <strain evidence="1 2">RP8</strain>
    </source>
</reference>
<accession>A0ABT0HJP0</accession>
<keyword evidence="2" id="KW-1185">Reference proteome</keyword>
<protein>
    <recommendedName>
        <fullName evidence="3">DUF4252 domain-containing protein</fullName>
    </recommendedName>
</protein>
<name>A0ABT0HJP0_9BACT</name>
<evidence type="ECO:0008006" key="3">
    <source>
        <dbReference type="Google" id="ProtNLM"/>
    </source>
</evidence>
<evidence type="ECO:0000313" key="1">
    <source>
        <dbReference type="EMBL" id="MCK8492097.1"/>
    </source>
</evidence>
<comment type="caution">
    <text evidence="1">The sequence shown here is derived from an EMBL/GenBank/DDBJ whole genome shotgun (WGS) entry which is preliminary data.</text>
</comment>
<dbReference type="RefSeq" id="WP_248476727.1">
    <property type="nucleotide sequence ID" value="NZ_JALPRF010000002.1"/>
</dbReference>
<gene>
    <name evidence="1" type="ORF">M0L20_09580</name>
</gene>
<dbReference type="Proteomes" id="UP001202180">
    <property type="component" value="Unassembled WGS sequence"/>
</dbReference>